<dbReference type="GO" id="GO:0015078">
    <property type="term" value="F:proton transmembrane transporter activity"/>
    <property type="evidence" value="ECO:0007669"/>
    <property type="project" value="InterPro"/>
</dbReference>
<dbReference type="GO" id="GO:0045259">
    <property type="term" value="C:proton-transporting ATP synthase complex"/>
    <property type="evidence" value="ECO:0007669"/>
    <property type="project" value="UniProtKB-KW"/>
</dbReference>
<feature type="transmembrane region" description="Helical" evidence="11">
    <location>
        <begin position="174"/>
        <end position="200"/>
    </location>
</feature>
<protein>
    <submittedName>
        <fullName evidence="12">ATP synthase F0 subunit 6</fullName>
    </submittedName>
</protein>
<evidence type="ECO:0000256" key="4">
    <source>
        <dbReference type="ARBA" id="ARBA00022547"/>
    </source>
</evidence>
<evidence type="ECO:0000256" key="7">
    <source>
        <dbReference type="ARBA" id="ARBA00022989"/>
    </source>
</evidence>
<keyword evidence="12" id="KW-0496">Mitochondrion</keyword>
<evidence type="ECO:0000256" key="3">
    <source>
        <dbReference type="ARBA" id="ARBA00022448"/>
    </source>
</evidence>
<dbReference type="InterPro" id="IPR035908">
    <property type="entry name" value="F0_ATP_A_sf"/>
</dbReference>
<comment type="similarity">
    <text evidence="2">Belongs to the ATPase A chain family.</text>
</comment>
<evidence type="ECO:0000256" key="1">
    <source>
        <dbReference type="ARBA" id="ARBA00004141"/>
    </source>
</evidence>
<organism evidence="12">
    <name type="scientific">Thyasira tokunagai</name>
    <dbReference type="NCBI Taxonomy" id="3055801"/>
    <lineage>
        <taxon>Eukaryota</taxon>
        <taxon>Metazoa</taxon>
        <taxon>Spiralia</taxon>
        <taxon>Lophotrochozoa</taxon>
        <taxon>Mollusca</taxon>
        <taxon>Bivalvia</taxon>
        <taxon>Autobranchia</taxon>
        <taxon>Heteroconchia</taxon>
        <taxon>Euheterodonta</taxon>
        <taxon>Imparidentia</taxon>
        <taxon>Lucinida</taxon>
        <taxon>Thyasiroidea</taxon>
        <taxon>Thyasiridae</taxon>
        <taxon>Thyasira</taxon>
    </lineage>
</organism>
<evidence type="ECO:0000256" key="11">
    <source>
        <dbReference type="SAM" id="Phobius"/>
    </source>
</evidence>
<dbReference type="AlphaFoldDB" id="A0AB39CCE3"/>
<evidence type="ECO:0000313" key="12">
    <source>
        <dbReference type="EMBL" id="XDJ13614.1"/>
    </source>
</evidence>
<keyword evidence="6" id="KW-0375">Hydrogen ion transport</keyword>
<sequence length="219" mass="25046">MLTYSFYWYSSNNFSAWMNKISMNFLKSVYESNVRHVVGIGGLLICLFFFTFVYVFGIFSPWCYPLGVHTVMITGISFSMWTMGVLCNILGEDFMYLGHFCLPGDGLGLSGIMSDIEIISKFLQWITVSLRLSLNMIVGTFMIIGVFNLIGMTESLVWFVFWKKMSMLSIGGVLLSWGFGIGAFVYELMIMALQVFLYLFLWQFYLKDSSCHCLSVGKF</sequence>
<keyword evidence="7 11" id="KW-1133">Transmembrane helix</keyword>
<dbReference type="Gene3D" id="1.20.120.220">
    <property type="entry name" value="ATP synthase, F0 complex, subunit A"/>
    <property type="match status" value="1"/>
</dbReference>
<feature type="transmembrane region" description="Helical" evidence="11">
    <location>
        <begin position="71"/>
        <end position="91"/>
    </location>
</feature>
<keyword evidence="4" id="KW-0138">CF(0)</keyword>
<comment type="subcellular location">
    <subcellularLocation>
        <location evidence="1">Membrane</location>
        <topology evidence="1">Multi-pass membrane protein</topology>
    </subcellularLocation>
</comment>
<evidence type="ECO:0000256" key="2">
    <source>
        <dbReference type="ARBA" id="ARBA00006810"/>
    </source>
</evidence>
<keyword evidence="9 11" id="KW-0472">Membrane</keyword>
<dbReference type="GO" id="GO:0015986">
    <property type="term" value="P:proton motive force-driven ATP synthesis"/>
    <property type="evidence" value="ECO:0007669"/>
    <property type="project" value="InterPro"/>
</dbReference>
<evidence type="ECO:0000256" key="9">
    <source>
        <dbReference type="ARBA" id="ARBA00023136"/>
    </source>
</evidence>
<dbReference type="SUPFAM" id="SSF81336">
    <property type="entry name" value="F1F0 ATP synthase subunit A"/>
    <property type="match status" value="1"/>
</dbReference>
<evidence type="ECO:0000256" key="8">
    <source>
        <dbReference type="ARBA" id="ARBA00023065"/>
    </source>
</evidence>
<keyword evidence="8" id="KW-0406">Ion transport</keyword>
<reference evidence="12" key="1">
    <citation type="submission" date="2024-01" db="EMBL/GenBank/DDBJ databases">
        <authorList>
            <person name="Shin J.-S."/>
            <person name="Song C.-U."/>
            <person name="Choi H."/>
            <person name="Kwon K.-K."/>
            <person name="Eyun S.-i."/>
            <person name="Choi K.-S."/>
        </authorList>
    </citation>
    <scope>NUCLEOTIDE SEQUENCE</scope>
</reference>
<proteinExistence type="inferred from homology"/>
<feature type="transmembrane region" description="Helical" evidence="11">
    <location>
        <begin position="37"/>
        <end position="59"/>
    </location>
</feature>
<evidence type="ECO:0000256" key="6">
    <source>
        <dbReference type="ARBA" id="ARBA00022781"/>
    </source>
</evidence>
<evidence type="ECO:0000256" key="10">
    <source>
        <dbReference type="ARBA" id="ARBA00023310"/>
    </source>
</evidence>
<keyword evidence="3" id="KW-0813">Transport</keyword>
<dbReference type="EMBL" id="PP187731">
    <property type="protein sequence ID" value="XDJ13614.1"/>
    <property type="molecule type" value="Genomic_DNA"/>
</dbReference>
<name>A0AB39CCE3_9BIVA</name>
<gene>
    <name evidence="12" type="primary">ATP6</name>
</gene>
<keyword evidence="5 11" id="KW-0812">Transmembrane</keyword>
<accession>A0AB39CCE3</accession>
<evidence type="ECO:0000256" key="5">
    <source>
        <dbReference type="ARBA" id="ARBA00022692"/>
    </source>
</evidence>
<keyword evidence="10" id="KW-0066">ATP synthesis</keyword>
<geneLocation type="mitochondrion" evidence="12"/>
<feature type="transmembrane region" description="Helical" evidence="11">
    <location>
        <begin position="137"/>
        <end position="162"/>
    </location>
</feature>